<dbReference type="OrthoDB" id="10027144at2759"/>
<sequence length="1220" mass="133733">MSTPAEIIAARVNGISNPNEENENLNAESPIQVSSDSDDLNSFNESEASLTTSAPSISDDSAFPTLGGKKSSILSSTPSWGPAMKTPKSVSESASAMKTTSAVGTGKFKGSTIQEAFSLDAEDQLNVARPEFIKILTSVKTDTKTNIECTTSQHTKKRTFLITGKPEEVKLAKRLVIKKLTKPVKITFNVPAKVRSKVIGPQGRTLKPIIQSNEVKIDIGHPDETQEVETEDDIFAQTVKVIVEGDVEGCKHAKALILAIVKEETKTLSTRLAIEDIVKPFAGKAIDPIVQRYADLDIAVPDYKSSNSNIHIVGDRESVIEAKEQIKKALDALSEKITMEEVPIPSTKHQFLPIESILEENNVLIKLPEHGETNVKFIGEKKNISAAQENARKTTSQYKVEVLDMSKAHKGNLSHVKAVATLLVKNGTFKNISDANDVIINAPSKEQLEAEDSTTIPIEIVLKNDDTEKAKVTRKSIVSVVNKISPDSTKVINDIAEFLIRKVPSIINEVAAQNSVSYVILGNTITLFSNVEDESDDFDFVDSPNSSDSFAAIDNALNELRELSSDLHSVVLKVPSGQQSEVSGPRNTTLKAILSGVEQNSVVVKLHSNASDKSADEIYIHGIKSAVSTVQKDIEETLKDAEIYKEQGGFKTSVQVPSSVLSRLIGKNGSNMISLREQYGVKIDVSDDGKQEGTKDKNDKTEIVISGNKRNAEEAKASISQFSKKWADETLVRLRIESQYHRRMIGPSGVYINRLQDKYDVKIRFPSVDNAASTFADAPKSKDEVTIKGPSKGVAKAEEELKELYQFEKENGFKETMKVPTKAIARVIGKSGETINDIADGSGIEYKFNRDNNNENEVGYTEVELTGSRSALKEATKKIQEIIDEAENFTTVTINVDPKYHRELVGQGGSVMKEIIANAGGEDVPRAKYFRLLTIPNEGSGSDEVTSQGDKAIVNKIIEQVKKIVAAKEASVTVEYDLPKEKHRLIVGQAGSIRHSLQDEFKAEIDIPRPNDESTIIKLVGLPEQIEGLKAKIESLTKDDWNISIDIPENYHALVSEKGAIFKKLQADFNVQVQHGNLTRKASKLSSAPIPTPSEDAYPNEDEKTKFTIVSNDQVSGGSDVIPWRLKGDEKDTQKAAKLIQERLENAKNATSIGWYYSLNPSAFYKVVGSQGSKINDIRKKSSTFITVPRSNDKNANFIYLVGSESNLKIAKEAIEALLK</sequence>
<feature type="domain" description="K Homology" evidence="5">
    <location>
        <begin position="1039"/>
        <end position="1145"/>
    </location>
</feature>
<feature type="domain" description="K Homology" evidence="5">
    <location>
        <begin position="888"/>
        <end position="966"/>
    </location>
</feature>
<dbReference type="InterPro" id="IPR004088">
    <property type="entry name" value="KH_dom_type_1"/>
</dbReference>
<dbReference type="InterPro" id="IPR036612">
    <property type="entry name" value="KH_dom_type_1_sf"/>
</dbReference>
<protein>
    <recommendedName>
        <fullName evidence="5">K Homology domain-containing protein</fullName>
    </recommendedName>
</protein>
<dbReference type="InterPro" id="IPR004087">
    <property type="entry name" value="KH_dom"/>
</dbReference>
<feature type="domain" description="K Homology" evidence="5">
    <location>
        <begin position="728"/>
        <end position="806"/>
    </location>
</feature>
<feature type="domain" description="K Homology" evidence="5">
    <location>
        <begin position="648"/>
        <end position="724"/>
    </location>
</feature>
<feature type="region of interest" description="Disordered" evidence="4">
    <location>
        <begin position="11"/>
        <end position="94"/>
    </location>
</feature>
<keyword evidence="1" id="KW-0677">Repeat</keyword>
<evidence type="ECO:0000256" key="1">
    <source>
        <dbReference type="ARBA" id="ARBA00022737"/>
    </source>
</evidence>
<dbReference type="InterPro" id="IPR057778">
    <property type="entry name" value="KH_Vigilin_N"/>
</dbReference>
<accession>A0A0V1PVE5</accession>
<dbReference type="EMBL" id="LMYN01000099">
    <property type="protein sequence ID" value="KSA00182.1"/>
    <property type="molecule type" value="Genomic_DNA"/>
</dbReference>
<dbReference type="Pfam" id="PF00013">
    <property type="entry name" value="KH_1"/>
    <property type="match status" value="6"/>
</dbReference>
<evidence type="ECO:0000256" key="3">
    <source>
        <dbReference type="PROSITE-ProRule" id="PRU00117"/>
    </source>
</evidence>
<feature type="domain" description="K Homology" evidence="5">
    <location>
        <begin position="1151"/>
        <end position="1220"/>
    </location>
</feature>
<keyword evidence="7" id="KW-1185">Reference proteome</keyword>
<dbReference type="Pfam" id="PF24668">
    <property type="entry name" value="KH_Vigilin"/>
    <property type="match status" value="1"/>
</dbReference>
<feature type="domain" description="K Homology" evidence="5">
    <location>
        <begin position="336"/>
        <end position="396"/>
    </location>
</feature>
<dbReference type="PROSITE" id="PS50084">
    <property type="entry name" value="KH_TYPE_1"/>
    <property type="match status" value="7"/>
</dbReference>
<dbReference type="Gene3D" id="3.30.1370.10">
    <property type="entry name" value="K Homology domain, type 1"/>
    <property type="match status" value="8"/>
</dbReference>
<name>A0A0V1PVE5_9ASCO</name>
<proteinExistence type="predicted"/>
<evidence type="ECO:0000256" key="2">
    <source>
        <dbReference type="ARBA" id="ARBA00022884"/>
    </source>
</evidence>
<reference evidence="6 7" key="1">
    <citation type="submission" date="2015-11" db="EMBL/GenBank/DDBJ databases">
        <title>The genome of Debaryomyces fabryi.</title>
        <authorList>
            <person name="Tafer H."/>
            <person name="Lopandic K."/>
        </authorList>
    </citation>
    <scope>NUCLEOTIDE SEQUENCE [LARGE SCALE GENOMIC DNA]</scope>
    <source>
        <strain evidence="6 7">CBS 789</strain>
    </source>
</reference>
<evidence type="ECO:0000256" key="4">
    <source>
        <dbReference type="SAM" id="MobiDB-lite"/>
    </source>
</evidence>
<evidence type="ECO:0000313" key="7">
    <source>
        <dbReference type="Proteomes" id="UP000054251"/>
    </source>
</evidence>
<feature type="domain" description="K Homology" evidence="5">
    <location>
        <begin position="811"/>
        <end position="884"/>
    </location>
</feature>
<dbReference type="AlphaFoldDB" id="A0A0V1PVE5"/>
<dbReference type="GeneID" id="26841071"/>
<evidence type="ECO:0000313" key="6">
    <source>
        <dbReference type="EMBL" id="KSA00182.1"/>
    </source>
</evidence>
<keyword evidence="2 3" id="KW-0694">RNA-binding</keyword>
<feature type="domain" description="K Homology" evidence="5">
    <location>
        <begin position="566"/>
        <end position="639"/>
    </location>
</feature>
<comment type="caution">
    <text evidence="6">The sequence shown here is derived from an EMBL/GenBank/DDBJ whole genome shotgun (WGS) entry which is preliminary data.</text>
</comment>
<dbReference type="PANTHER" id="PTHR10288">
    <property type="entry name" value="KH DOMAIN CONTAINING RNA BINDING PROTEIN"/>
    <property type="match status" value="1"/>
</dbReference>
<dbReference type="RefSeq" id="XP_015466284.1">
    <property type="nucleotide sequence ID" value="XM_015612891.1"/>
</dbReference>
<dbReference type="SUPFAM" id="SSF54791">
    <property type="entry name" value="Eukaryotic type KH-domain (KH-domain type I)"/>
    <property type="match status" value="7"/>
</dbReference>
<evidence type="ECO:0000259" key="5">
    <source>
        <dbReference type="SMART" id="SM00322"/>
    </source>
</evidence>
<feature type="compositionally biased region" description="Polar residues" evidence="4">
    <location>
        <begin position="29"/>
        <end position="59"/>
    </location>
</feature>
<dbReference type="Proteomes" id="UP000054251">
    <property type="component" value="Unassembled WGS sequence"/>
</dbReference>
<gene>
    <name evidence="6" type="ORF">AC631_04062</name>
</gene>
<dbReference type="SMART" id="SM00322">
    <property type="entry name" value="KH"/>
    <property type="match status" value="10"/>
</dbReference>
<feature type="domain" description="K Homology" evidence="5">
    <location>
        <begin position="970"/>
        <end position="1038"/>
    </location>
</feature>
<organism evidence="6 7">
    <name type="scientific">Debaryomyces fabryi</name>
    <dbReference type="NCBI Taxonomy" id="58627"/>
    <lineage>
        <taxon>Eukaryota</taxon>
        <taxon>Fungi</taxon>
        <taxon>Dikarya</taxon>
        <taxon>Ascomycota</taxon>
        <taxon>Saccharomycotina</taxon>
        <taxon>Pichiomycetes</taxon>
        <taxon>Debaryomycetaceae</taxon>
        <taxon>Debaryomyces</taxon>
    </lineage>
</organism>
<dbReference type="GO" id="GO:0003723">
    <property type="term" value="F:RNA binding"/>
    <property type="evidence" value="ECO:0007669"/>
    <property type="project" value="UniProtKB-UniRule"/>
</dbReference>
<feature type="domain" description="K Homology" evidence="5">
    <location>
        <begin position="182"/>
        <end position="262"/>
    </location>
</feature>